<gene>
    <name evidence="1" type="ORF">DRE_01492</name>
</gene>
<dbReference type="InterPro" id="IPR036047">
    <property type="entry name" value="F-box-like_dom_sf"/>
</dbReference>
<accession>W7I4F6</accession>
<dbReference type="EMBL" id="KI966457">
    <property type="protein sequence ID" value="EWC43605.1"/>
    <property type="molecule type" value="Genomic_DNA"/>
</dbReference>
<evidence type="ECO:0000313" key="1">
    <source>
        <dbReference type="EMBL" id="EWC43605.1"/>
    </source>
</evidence>
<keyword evidence="2" id="KW-1185">Reference proteome</keyword>
<dbReference type="AlphaFoldDB" id="W7I4F6"/>
<organism evidence="1 2">
    <name type="scientific">Drechslerella stenobrocha 248</name>
    <dbReference type="NCBI Taxonomy" id="1043628"/>
    <lineage>
        <taxon>Eukaryota</taxon>
        <taxon>Fungi</taxon>
        <taxon>Dikarya</taxon>
        <taxon>Ascomycota</taxon>
        <taxon>Pezizomycotina</taxon>
        <taxon>Orbiliomycetes</taxon>
        <taxon>Orbiliales</taxon>
        <taxon>Orbiliaceae</taxon>
        <taxon>Drechslerella</taxon>
    </lineage>
</organism>
<protein>
    <submittedName>
        <fullName evidence="1">Uncharacterized protein</fullName>
    </submittedName>
</protein>
<name>W7I4F6_9PEZI</name>
<dbReference type="SUPFAM" id="SSF81383">
    <property type="entry name" value="F-box domain"/>
    <property type="match status" value="1"/>
</dbReference>
<dbReference type="HOGENOM" id="CLU_885593_0_0_1"/>
<evidence type="ECO:0000313" key="2">
    <source>
        <dbReference type="Proteomes" id="UP000024837"/>
    </source>
</evidence>
<dbReference type="Proteomes" id="UP000024837">
    <property type="component" value="Unassembled WGS sequence"/>
</dbReference>
<sequence length="294" mass="33053">MSTAAQCVLALPELLADILVHLPFDDVMRSRGVSKTWLGVIDTSPEILWNTWRSPTAPKSAQRQTPSGAIEFEPFKPFFEKTLINTDEWITGISPVEPPPRVAQRQFIRRSLQEFIAKNAENLRRFYITRPPLKKIKSSIKVITAGRSSLQTSFDHGFTVGSDDGKDITVDMYLRALLSCLETSWGKVNLKYAFESPGAPGPNTAAAATEVVEEWTPDLVVKKRKHRLETQLLTMKRECFDEDGPQPASAKEWENGAMSSTLIIKVQVSETSVIIRPQPPKSWWTELYDIFFGG</sequence>
<reference evidence="1 2" key="1">
    <citation type="submission" date="2013-05" db="EMBL/GenBank/DDBJ databases">
        <title>Drechslerella stenobrocha genome reveals carnivorous origination and mechanical trapping mechanism of predatory fungi.</title>
        <authorList>
            <person name="Liu X."/>
            <person name="Zhang W."/>
            <person name="Liu K."/>
        </authorList>
    </citation>
    <scope>NUCLEOTIDE SEQUENCE [LARGE SCALE GENOMIC DNA]</scope>
    <source>
        <strain evidence="1 2">248</strain>
    </source>
</reference>
<proteinExistence type="predicted"/>
<dbReference type="OrthoDB" id="5407804at2759"/>